<comment type="subcellular location">
    <subcellularLocation>
        <location evidence="1">Cell projection</location>
        <location evidence="1">Cilium</location>
        <location evidence="1">Flagellum</location>
    </subcellularLocation>
</comment>
<dbReference type="OMA" id="VEDMWFS"/>
<keyword evidence="6" id="KW-0966">Cell projection</keyword>
<evidence type="ECO:0000256" key="1">
    <source>
        <dbReference type="ARBA" id="ARBA00004230"/>
    </source>
</evidence>
<keyword evidence="3" id="KW-0677">Repeat</keyword>
<dbReference type="AlphaFoldDB" id="A0A6P4EH02"/>
<dbReference type="PANTHER" id="PTHR46437">
    <property type="entry name" value="MORN REPEAT-CONTAINING PROTEIN 5"/>
    <property type="match status" value="1"/>
</dbReference>
<organism evidence="8">
    <name type="scientific">Drosophila rhopaloa</name>
    <name type="common">Fruit fly</name>
    <dbReference type="NCBI Taxonomy" id="1041015"/>
    <lineage>
        <taxon>Eukaryota</taxon>
        <taxon>Metazoa</taxon>
        <taxon>Ecdysozoa</taxon>
        <taxon>Arthropoda</taxon>
        <taxon>Hexapoda</taxon>
        <taxon>Insecta</taxon>
        <taxon>Pterygota</taxon>
        <taxon>Neoptera</taxon>
        <taxon>Endopterygota</taxon>
        <taxon>Diptera</taxon>
        <taxon>Brachycera</taxon>
        <taxon>Muscomorpha</taxon>
        <taxon>Ephydroidea</taxon>
        <taxon>Drosophilidae</taxon>
        <taxon>Drosophila</taxon>
        <taxon>Sophophora</taxon>
    </lineage>
</organism>
<dbReference type="RefSeq" id="XP_016975829.1">
    <property type="nucleotide sequence ID" value="XM_017120340.1"/>
</dbReference>
<dbReference type="GeneID" id="108042176"/>
<feature type="region of interest" description="Disordered" evidence="7">
    <location>
        <begin position="302"/>
        <end position="331"/>
    </location>
</feature>
<dbReference type="Gene3D" id="2.20.110.10">
    <property type="entry name" value="Histone H3 K4-specific methyltransferase SET7/9 N-terminal domain"/>
    <property type="match status" value="1"/>
</dbReference>
<name>A0A6P4EH02_DRORH</name>
<gene>
    <name evidence="8" type="primary">LOC108042176</name>
</gene>
<evidence type="ECO:0000256" key="3">
    <source>
        <dbReference type="ARBA" id="ARBA00022737"/>
    </source>
</evidence>
<keyword evidence="5" id="KW-0969">Cilium</keyword>
<protein>
    <recommendedName>
        <fullName evidence="2">MORN repeat-containing protein 5</fullName>
    </recommendedName>
</protein>
<proteinExistence type="predicted"/>
<evidence type="ECO:0000256" key="6">
    <source>
        <dbReference type="ARBA" id="ARBA00023273"/>
    </source>
</evidence>
<evidence type="ECO:0000313" key="8">
    <source>
        <dbReference type="RefSeq" id="XP_016975829.1"/>
    </source>
</evidence>
<dbReference type="GO" id="GO:0031514">
    <property type="term" value="C:motile cilium"/>
    <property type="evidence" value="ECO:0007669"/>
    <property type="project" value="UniProtKB-SubCell"/>
</dbReference>
<accession>A0A6P4EH02</accession>
<dbReference type="PANTHER" id="PTHR46437:SF1">
    <property type="entry name" value="MORN REPEAT-CONTAINING PROTEIN 5"/>
    <property type="match status" value="1"/>
</dbReference>
<dbReference type="InterPro" id="IPR003409">
    <property type="entry name" value="MORN"/>
</dbReference>
<dbReference type="RefSeq" id="XP_016975829.2">
    <property type="nucleotide sequence ID" value="XM_017120340.2"/>
</dbReference>
<evidence type="ECO:0000256" key="2">
    <source>
        <dbReference type="ARBA" id="ARBA00016322"/>
    </source>
</evidence>
<evidence type="ECO:0000256" key="4">
    <source>
        <dbReference type="ARBA" id="ARBA00022846"/>
    </source>
</evidence>
<dbReference type="SUPFAM" id="SSF82185">
    <property type="entry name" value="Histone H3 K4-specific methyltransferase SET7/9 N-terminal domain"/>
    <property type="match status" value="1"/>
</dbReference>
<evidence type="ECO:0000256" key="7">
    <source>
        <dbReference type="SAM" id="MobiDB-lite"/>
    </source>
</evidence>
<reference evidence="8" key="1">
    <citation type="submission" date="2025-08" db="UniProtKB">
        <authorList>
            <consortium name="RefSeq"/>
        </authorList>
    </citation>
    <scope>IDENTIFICATION</scope>
</reference>
<sequence>MSYLTAETQQRHFITRSSYEGAWDKLVNVMDGFGSYRYPDGSEYRGRFHQGQFHGYGHLRLAQPYRFTVKGEFEHGRLVTVEDMWFSDGLHVEGRFAGSKLECDDWDYLTPSDRRYHSERRYGQQPVGPTAFITAKMLPRDIPPHCYDVEEGLFNSKTCWLTDRPGPFRGTMYVGCKRDKDWIKRHCRKARTAHLSEPASSFCRHIIANNLATERTQMRRTAIYAPNGEVHRERYYHKLTKQRGHPEEPLQTAPLSSVRNDDPAYETEMCVRAYARMLDKRQRDQQEYQKLHPCAKMEKITGPREWTSTSDVRNPESGGASSCQSESFGEQSLPINVTDAYRSAHTMMQKRPADNINVVQSNLIRHNSYMDMTRSIFEL</sequence>
<dbReference type="SMART" id="SM00698">
    <property type="entry name" value="MORN"/>
    <property type="match status" value="2"/>
</dbReference>
<feature type="region of interest" description="Disordered" evidence="7">
    <location>
        <begin position="241"/>
        <end position="261"/>
    </location>
</feature>
<evidence type="ECO:0000256" key="5">
    <source>
        <dbReference type="ARBA" id="ARBA00023069"/>
    </source>
</evidence>
<dbReference type="OrthoDB" id="300500at2759"/>
<dbReference type="InterPro" id="IPR042814">
    <property type="entry name" value="Morn5"/>
</dbReference>
<feature type="compositionally biased region" description="Polar residues" evidence="7">
    <location>
        <begin position="319"/>
        <end position="331"/>
    </location>
</feature>
<keyword evidence="4" id="KW-0282">Flagellum</keyword>